<feature type="coiled-coil region" evidence="1">
    <location>
        <begin position="445"/>
        <end position="500"/>
    </location>
</feature>
<name>A0A6L2K618_TANCI</name>
<reference evidence="2" key="1">
    <citation type="journal article" date="2019" name="Sci. Rep.">
        <title>Draft genome of Tanacetum cinerariifolium, the natural source of mosquito coil.</title>
        <authorList>
            <person name="Yamashiro T."/>
            <person name="Shiraishi A."/>
            <person name="Satake H."/>
            <person name="Nakayama K."/>
        </authorList>
    </citation>
    <scope>NUCLEOTIDE SEQUENCE</scope>
</reference>
<evidence type="ECO:0008006" key="3">
    <source>
        <dbReference type="Google" id="ProtNLM"/>
    </source>
</evidence>
<gene>
    <name evidence="2" type="ORF">Tci_016218</name>
</gene>
<dbReference type="AlphaFoldDB" id="A0A6L2K618"/>
<protein>
    <recommendedName>
        <fullName evidence="3">Transposase (Putative), gypsy type</fullName>
    </recommendedName>
</protein>
<dbReference type="EMBL" id="BKCJ010001819">
    <property type="protein sequence ID" value="GEU44240.1"/>
    <property type="molecule type" value="Genomic_DNA"/>
</dbReference>
<evidence type="ECO:0000313" key="2">
    <source>
        <dbReference type="EMBL" id="GEU44240.1"/>
    </source>
</evidence>
<evidence type="ECO:0000256" key="1">
    <source>
        <dbReference type="SAM" id="Coils"/>
    </source>
</evidence>
<organism evidence="2">
    <name type="scientific">Tanacetum cinerariifolium</name>
    <name type="common">Dalmatian daisy</name>
    <name type="synonym">Chrysanthemum cinerariifolium</name>
    <dbReference type="NCBI Taxonomy" id="118510"/>
    <lineage>
        <taxon>Eukaryota</taxon>
        <taxon>Viridiplantae</taxon>
        <taxon>Streptophyta</taxon>
        <taxon>Embryophyta</taxon>
        <taxon>Tracheophyta</taxon>
        <taxon>Spermatophyta</taxon>
        <taxon>Magnoliopsida</taxon>
        <taxon>eudicotyledons</taxon>
        <taxon>Gunneridae</taxon>
        <taxon>Pentapetalae</taxon>
        <taxon>asterids</taxon>
        <taxon>campanulids</taxon>
        <taxon>Asterales</taxon>
        <taxon>Asteraceae</taxon>
        <taxon>Asteroideae</taxon>
        <taxon>Anthemideae</taxon>
        <taxon>Anthemidinae</taxon>
        <taxon>Tanacetum</taxon>
    </lineage>
</organism>
<keyword evidence="1" id="KW-0175">Coiled coil</keyword>
<proteinExistence type="predicted"/>
<sequence>MSKNDMKYRICTLFKNDLKDLVKTYRIPLDLHPRLPDPGFTMDHLHADAIGIYSEFLWFSGVRVPFLTFLLSVLKYFKDVCMDDGLSSLKKWKGEFFLIDRRAVLDYLTLRHSCLCVLDDLPSDGYDRNDVQRLCAHLIHIREMREDVLVHSGFSSVWFNKECDLVFRRINNNAGRLGSCNFYSLIVSDAKIVEESHHLSLSLLKRVSSHTTALAAEGAMVPLPTPDEIASSLPDPRLAKKSKELGQAEGMDDVDLTYFCVEIENSLEKDEGALNRAASAPIPCLGKRLGAPPSMAVVSASEPSYVGTSAHASIFGHSLSLGGDTVSGHARKSGAEVMWRQVDPLDFLARSPLARDVEYDQILKDDFGAATRGEEIDLTLFPLAPSPYHMSYLKALDQTITLAELRRTESLLPVELSNHVNVLSDLLVSHGYELNSRYTKLVLFSAHLQEKLNKKKEDVKLLHSERDVTSEEIRKMRSQLTNAKTTSARYKDAMDGLREEVTQFVGTGVESLVRKLLSTNEFQAALACVASLGINYGVERGLRMGRTNVQFEAAA</sequence>
<comment type="caution">
    <text evidence="2">The sequence shown here is derived from an EMBL/GenBank/DDBJ whole genome shotgun (WGS) entry which is preliminary data.</text>
</comment>
<accession>A0A6L2K618</accession>